<sequence>MQLQKFQTKRLNSNLAKVADYLIEIDQDHLYDAFCMENKLVYSDWIFYERDPHEISKRPYIAVDINDKFTFLKSFIALSRYIDIIFVLKGVKMYKDELKELIQQCHSYQVIYYLENWRTNIETNYHIQIKPVLGGPWVKGRYRNDLYDGTDTLVSGYSSESFMQYFWVQLHDIDDDDCEEQDPECAKMNHCGWEYFNPIFPIMWNWENNRLEFQFMFMEMFDFEYVLLSMDPVTDEVDEEIKIGLHEFDTNPLVFLPSASTWFKYSKNDNDILMLN</sequence>
<gene>
    <name evidence="1" type="ORF">LCGC14_0174700</name>
</gene>
<evidence type="ECO:0000313" key="1">
    <source>
        <dbReference type="EMBL" id="KKN95601.1"/>
    </source>
</evidence>
<protein>
    <submittedName>
        <fullName evidence="1">Uncharacterized protein</fullName>
    </submittedName>
</protein>
<organism evidence="1">
    <name type="scientific">marine sediment metagenome</name>
    <dbReference type="NCBI Taxonomy" id="412755"/>
    <lineage>
        <taxon>unclassified sequences</taxon>
        <taxon>metagenomes</taxon>
        <taxon>ecological metagenomes</taxon>
    </lineage>
</organism>
<proteinExistence type="predicted"/>
<dbReference type="EMBL" id="LAZR01000069">
    <property type="protein sequence ID" value="KKN95601.1"/>
    <property type="molecule type" value="Genomic_DNA"/>
</dbReference>
<accession>A0A0F9X9E8</accession>
<dbReference type="AlphaFoldDB" id="A0A0F9X9E8"/>
<reference evidence="1" key="1">
    <citation type="journal article" date="2015" name="Nature">
        <title>Complex archaea that bridge the gap between prokaryotes and eukaryotes.</title>
        <authorList>
            <person name="Spang A."/>
            <person name="Saw J.H."/>
            <person name="Jorgensen S.L."/>
            <person name="Zaremba-Niedzwiedzka K."/>
            <person name="Martijn J."/>
            <person name="Lind A.E."/>
            <person name="van Eijk R."/>
            <person name="Schleper C."/>
            <person name="Guy L."/>
            <person name="Ettema T.J."/>
        </authorList>
    </citation>
    <scope>NUCLEOTIDE SEQUENCE</scope>
</reference>
<name>A0A0F9X9E8_9ZZZZ</name>
<comment type="caution">
    <text evidence="1">The sequence shown here is derived from an EMBL/GenBank/DDBJ whole genome shotgun (WGS) entry which is preliminary data.</text>
</comment>